<accession>A0ABS2CK85</accession>
<dbReference type="SMART" id="SM00257">
    <property type="entry name" value="LysM"/>
    <property type="match status" value="1"/>
</dbReference>
<keyword evidence="4" id="KW-1185">Reference proteome</keyword>
<dbReference type="RefSeq" id="WP_204130770.1">
    <property type="nucleotide sequence ID" value="NZ_JAFDVD010000008.1"/>
</dbReference>
<evidence type="ECO:0000256" key="1">
    <source>
        <dbReference type="SAM" id="Phobius"/>
    </source>
</evidence>
<evidence type="ECO:0000259" key="2">
    <source>
        <dbReference type="PROSITE" id="PS51782"/>
    </source>
</evidence>
<comment type="caution">
    <text evidence="3">The sequence shown here is derived from an EMBL/GenBank/DDBJ whole genome shotgun (WGS) entry which is preliminary data.</text>
</comment>
<dbReference type="InterPro" id="IPR018392">
    <property type="entry name" value="LysM"/>
</dbReference>
<feature type="domain" description="LysM" evidence="2">
    <location>
        <begin position="74"/>
        <end position="123"/>
    </location>
</feature>
<reference evidence="3" key="1">
    <citation type="submission" date="2021-02" db="EMBL/GenBank/DDBJ databases">
        <title>Phycicoccus sp. MQZ13P-5T, whole genome shotgun sequence.</title>
        <authorList>
            <person name="Tuo L."/>
        </authorList>
    </citation>
    <scope>NUCLEOTIDE SEQUENCE</scope>
    <source>
        <strain evidence="3">MQZ13P-5</strain>
    </source>
</reference>
<dbReference type="PROSITE" id="PS51782">
    <property type="entry name" value="LYSM"/>
    <property type="match status" value="1"/>
</dbReference>
<sequence length="126" mass="12753">MSAIAWEHPAVRPEAPRRPRLVVLEGGGEGVEPEAGLRLTARGRLVLLVLAAAVLAGVLGIRVTGAAGAGEPAHTITVTPGQTLSEIAAAELPGMSVDHGIVAIQVANKLSTARISAGQHLVIPQG</sequence>
<dbReference type="Pfam" id="PF01476">
    <property type="entry name" value="LysM"/>
    <property type="match status" value="1"/>
</dbReference>
<dbReference type="InterPro" id="IPR036779">
    <property type="entry name" value="LysM_dom_sf"/>
</dbReference>
<keyword evidence="1" id="KW-0472">Membrane</keyword>
<gene>
    <name evidence="3" type="ORF">JQN70_07855</name>
</gene>
<name>A0ABS2CK85_9MICO</name>
<feature type="transmembrane region" description="Helical" evidence="1">
    <location>
        <begin position="45"/>
        <end position="63"/>
    </location>
</feature>
<dbReference type="Proteomes" id="UP001430172">
    <property type="component" value="Unassembled WGS sequence"/>
</dbReference>
<keyword evidence="1" id="KW-1133">Transmembrane helix</keyword>
<dbReference type="EMBL" id="JAFDVD010000008">
    <property type="protein sequence ID" value="MBM6400294.1"/>
    <property type="molecule type" value="Genomic_DNA"/>
</dbReference>
<evidence type="ECO:0000313" key="3">
    <source>
        <dbReference type="EMBL" id="MBM6400294.1"/>
    </source>
</evidence>
<evidence type="ECO:0000313" key="4">
    <source>
        <dbReference type="Proteomes" id="UP001430172"/>
    </source>
</evidence>
<dbReference type="Gene3D" id="3.10.350.10">
    <property type="entry name" value="LysM domain"/>
    <property type="match status" value="1"/>
</dbReference>
<organism evidence="3 4">
    <name type="scientific">Phycicoccus sonneratiae</name>
    <dbReference type="NCBI Taxonomy" id="2807628"/>
    <lineage>
        <taxon>Bacteria</taxon>
        <taxon>Bacillati</taxon>
        <taxon>Actinomycetota</taxon>
        <taxon>Actinomycetes</taxon>
        <taxon>Micrococcales</taxon>
        <taxon>Intrasporangiaceae</taxon>
        <taxon>Phycicoccus</taxon>
    </lineage>
</organism>
<proteinExistence type="predicted"/>
<keyword evidence="1" id="KW-0812">Transmembrane</keyword>
<dbReference type="CDD" id="cd00118">
    <property type="entry name" value="LysM"/>
    <property type="match status" value="1"/>
</dbReference>
<protein>
    <submittedName>
        <fullName evidence="3">LysM peptidoglycan-binding domain-containing protein</fullName>
    </submittedName>
</protein>